<keyword evidence="2" id="KW-1003">Cell membrane</keyword>
<dbReference type="AlphaFoldDB" id="A0AAX2EIS1"/>
<dbReference type="GO" id="GO:0015171">
    <property type="term" value="F:amino acid transmembrane transporter activity"/>
    <property type="evidence" value="ECO:0007669"/>
    <property type="project" value="TreeGrafter"/>
</dbReference>
<dbReference type="InterPro" id="IPR001123">
    <property type="entry name" value="LeuE-type"/>
</dbReference>
<dbReference type="RefSeq" id="WP_093881290.1">
    <property type="nucleotide sequence ID" value="NZ_FOCD01000004.1"/>
</dbReference>
<dbReference type="PANTHER" id="PTHR30086">
    <property type="entry name" value="ARGININE EXPORTER PROTEIN ARGO"/>
    <property type="match status" value="1"/>
</dbReference>
<dbReference type="Proteomes" id="UP000199735">
    <property type="component" value="Unassembled WGS sequence"/>
</dbReference>
<accession>A0AAX2EIS1</accession>
<dbReference type="PIRSF" id="PIRSF006324">
    <property type="entry name" value="LeuE"/>
    <property type="match status" value="1"/>
</dbReference>
<evidence type="ECO:0000256" key="2">
    <source>
        <dbReference type="ARBA" id="ARBA00022475"/>
    </source>
</evidence>
<evidence type="ECO:0000256" key="6">
    <source>
        <dbReference type="SAM" id="Phobius"/>
    </source>
</evidence>
<evidence type="ECO:0000256" key="5">
    <source>
        <dbReference type="ARBA" id="ARBA00023136"/>
    </source>
</evidence>
<evidence type="ECO:0000313" key="7">
    <source>
        <dbReference type="EMBL" id="SEN91260.1"/>
    </source>
</evidence>
<feature type="transmembrane region" description="Helical" evidence="6">
    <location>
        <begin position="152"/>
        <end position="180"/>
    </location>
</feature>
<dbReference type="PANTHER" id="PTHR30086:SF20">
    <property type="entry name" value="ARGININE EXPORTER PROTEIN ARGO-RELATED"/>
    <property type="match status" value="1"/>
</dbReference>
<evidence type="ECO:0000256" key="3">
    <source>
        <dbReference type="ARBA" id="ARBA00022692"/>
    </source>
</evidence>
<keyword evidence="3 6" id="KW-0812">Transmembrane</keyword>
<evidence type="ECO:0000256" key="4">
    <source>
        <dbReference type="ARBA" id="ARBA00022989"/>
    </source>
</evidence>
<sequence>MISHILAFLAVAIIIAVTPGPDFVLITKNTLKYNNQSGRATAYGVATSHVIFATASVLGLTSIIAKSIVLFQVIKYAGAAYLIYLGIKALIAKKKQPQDQDTASISANIPKSTGNLQNSYFQGMASTLLNPKALIFYISLLPQFIDLNGNVALQSIILAGLFTLVVLSWFLIYVFFLTYIGSWFKKPSVEWIFDKITGITLVSLGLAVALEKK</sequence>
<proteinExistence type="predicted"/>
<dbReference type="Pfam" id="PF01810">
    <property type="entry name" value="LysE"/>
    <property type="match status" value="1"/>
</dbReference>
<name>A0AAX2EIS1_9BACI</name>
<comment type="caution">
    <text evidence="7">The sequence shown here is derived from an EMBL/GenBank/DDBJ whole genome shotgun (WGS) entry which is preliminary data.</text>
</comment>
<reference evidence="7 8" key="1">
    <citation type="submission" date="2016-10" db="EMBL/GenBank/DDBJ databases">
        <authorList>
            <person name="Varghese N."/>
            <person name="Submissions S."/>
        </authorList>
    </citation>
    <scope>NUCLEOTIDE SEQUENCE [LARGE SCALE GENOMIC DNA]</scope>
    <source>
        <strain evidence="7 8">DSM 21619</strain>
    </source>
</reference>
<protein>
    <submittedName>
        <fullName evidence="7">Resistance to homoserine/threonine (RhtB) family protein</fullName>
    </submittedName>
</protein>
<dbReference type="GO" id="GO:0005886">
    <property type="term" value="C:plasma membrane"/>
    <property type="evidence" value="ECO:0007669"/>
    <property type="project" value="UniProtKB-SubCell"/>
</dbReference>
<evidence type="ECO:0000256" key="1">
    <source>
        <dbReference type="ARBA" id="ARBA00004651"/>
    </source>
</evidence>
<evidence type="ECO:0000313" key="8">
    <source>
        <dbReference type="Proteomes" id="UP000199735"/>
    </source>
</evidence>
<organism evidence="7 8">
    <name type="scientific">Terribacillus saccharophilus</name>
    <dbReference type="NCBI Taxonomy" id="361277"/>
    <lineage>
        <taxon>Bacteria</taxon>
        <taxon>Bacillati</taxon>
        <taxon>Bacillota</taxon>
        <taxon>Bacilli</taxon>
        <taxon>Bacillales</taxon>
        <taxon>Bacillaceae</taxon>
        <taxon>Terribacillus</taxon>
    </lineage>
</organism>
<feature type="transmembrane region" description="Helical" evidence="6">
    <location>
        <begin position="40"/>
        <end position="61"/>
    </location>
</feature>
<gene>
    <name evidence="7" type="ORF">SAMN04489762_3061</name>
</gene>
<dbReference type="EMBL" id="FOCD01000004">
    <property type="protein sequence ID" value="SEN91260.1"/>
    <property type="molecule type" value="Genomic_DNA"/>
</dbReference>
<feature type="transmembrane region" description="Helical" evidence="6">
    <location>
        <begin position="73"/>
        <end position="91"/>
    </location>
</feature>
<comment type="subcellular location">
    <subcellularLocation>
        <location evidence="1">Cell membrane</location>
        <topology evidence="1">Multi-pass membrane protein</topology>
    </subcellularLocation>
</comment>
<feature type="transmembrane region" description="Helical" evidence="6">
    <location>
        <begin position="120"/>
        <end position="140"/>
    </location>
</feature>
<keyword evidence="5 6" id="KW-0472">Membrane</keyword>
<keyword evidence="4 6" id="KW-1133">Transmembrane helix</keyword>